<evidence type="ECO:0000313" key="1">
    <source>
        <dbReference type="EMBL" id="MRG86053.1"/>
    </source>
</evidence>
<gene>
    <name evidence="1" type="ORF">GH754_06895</name>
</gene>
<dbReference type="RefSeq" id="WP_153727973.1">
    <property type="nucleotide sequence ID" value="NZ_WJNH01000003.1"/>
</dbReference>
<dbReference type="AlphaFoldDB" id="A0A6G1X4X5"/>
<dbReference type="Proteomes" id="UP000480185">
    <property type="component" value="Unassembled WGS sequence"/>
</dbReference>
<proteinExistence type="predicted"/>
<reference evidence="1 2" key="1">
    <citation type="submission" date="2019-11" db="EMBL/GenBank/DDBJ databases">
        <authorList>
            <person name="Li J."/>
        </authorList>
    </citation>
    <scope>NUCLEOTIDE SEQUENCE [LARGE SCALE GENOMIC DNA]</scope>
    <source>
        <strain evidence="1 2">J4</strain>
    </source>
</reference>
<comment type="caution">
    <text evidence="1">The sequence shown here is derived from an EMBL/GenBank/DDBJ whole genome shotgun (WGS) entry which is preliminary data.</text>
</comment>
<keyword evidence="2" id="KW-1185">Reference proteome</keyword>
<organism evidence="1 2">
    <name type="scientific">Salinibacillus xinjiangensis</name>
    <dbReference type="NCBI Taxonomy" id="1229268"/>
    <lineage>
        <taxon>Bacteria</taxon>
        <taxon>Bacillati</taxon>
        <taxon>Bacillota</taxon>
        <taxon>Bacilli</taxon>
        <taxon>Bacillales</taxon>
        <taxon>Bacillaceae</taxon>
        <taxon>Salinibacillus</taxon>
    </lineage>
</organism>
<dbReference type="OrthoDB" id="9787920at2"/>
<dbReference type="EMBL" id="WJNH01000003">
    <property type="protein sequence ID" value="MRG86053.1"/>
    <property type="molecule type" value="Genomic_DNA"/>
</dbReference>
<protein>
    <submittedName>
        <fullName evidence="1">Uncharacterized protein</fullName>
    </submittedName>
</protein>
<sequence>MNYQIKTVLEHNEKFSSFLHNKIKEFNNEHSYHHKEARKTESVQPINVVGEIKDYPPGSSFYTMVKSLI</sequence>
<name>A0A6G1X4X5_9BACI</name>
<evidence type="ECO:0000313" key="2">
    <source>
        <dbReference type="Proteomes" id="UP000480185"/>
    </source>
</evidence>
<accession>A0A6G1X4X5</accession>